<evidence type="ECO:0000313" key="14">
    <source>
        <dbReference type="Proteomes" id="UP000281915"/>
    </source>
</evidence>
<evidence type="ECO:0000256" key="4">
    <source>
        <dbReference type="ARBA" id="ARBA00022777"/>
    </source>
</evidence>
<comment type="catalytic activity">
    <reaction evidence="8">
        <text>L-rhamnulose + ATP = L-rhamnulose 1-phosphate + ADP + H(+)</text>
        <dbReference type="Rhea" id="RHEA:20117"/>
        <dbReference type="ChEBI" id="CHEBI:15378"/>
        <dbReference type="ChEBI" id="CHEBI:17897"/>
        <dbReference type="ChEBI" id="CHEBI:30616"/>
        <dbReference type="ChEBI" id="CHEBI:58313"/>
        <dbReference type="ChEBI" id="CHEBI:456216"/>
        <dbReference type="EC" id="2.7.1.5"/>
    </reaction>
</comment>
<dbReference type="EMBL" id="RHHT01000073">
    <property type="protein sequence ID" value="RNB69855.1"/>
    <property type="molecule type" value="Genomic_DNA"/>
</dbReference>
<evidence type="ECO:0000256" key="6">
    <source>
        <dbReference type="ARBA" id="ARBA00023157"/>
    </source>
</evidence>
<evidence type="ECO:0000256" key="7">
    <source>
        <dbReference type="ARBA" id="ARBA00023308"/>
    </source>
</evidence>
<comment type="similarity">
    <text evidence="8">Belongs to the rhamnulokinase family.</text>
</comment>
<keyword evidence="4 8" id="KW-0418">Kinase</keyword>
<keyword evidence="3 8" id="KW-0547">Nucleotide-binding</keyword>
<feature type="binding site" evidence="8">
    <location>
        <position position="282"/>
    </location>
    <ligand>
        <name>ATP</name>
        <dbReference type="ChEBI" id="CHEBI:30616"/>
    </ligand>
</feature>
<evidence type="ECO:0000313" key="13">
    <source>
        <dbReference type="EMBL" id="RNB69855.1"/>
    </source>
</evidence>
<feature type="binding site" evidence="8">
    <location>
        <position position="103"/>
    </location>
    <ligand>
        <name>substrate</name>
    </ligand>
</feature>
<dbReference type="NCBIfam" id="TIGR02627">
    <property type="entry name" value="rhamnulo_kin"/>
    <property type="match status" value="1"/>
</dbReference>
<evidence type="ECO:0000256" key="5">
    <source>
        <dbReference type="ARBA" id="ARBA00022840"/>
    </source>
</evidence>
<dbReference type="PANTHER" id="PTHR10196:SF93">
    <property type="entry name" value="L-RHAMNULOKINASE"/>
    <property type="match status" value="1"/>
</dbReference>
<dbReference type="Pfam" id="PF02782">
    <property type="entry name" value="FGGY_C"/>
    <property type="match status" value="1"/>
</dbReference>
<comment type="similarity">
    <text evidence="1">Belongs to the FGGY kinase family.</text>
</comment>
<organism evidence="13 14">
    <name type="scientific">Brevibacillus panacihumi</name>
    <dbReference type="NCBI Taxonomy" id="497735"/>
    <lineage>
        <taxon>Bacteria</taxon>
        <taxon>Bacillati</taxon>
        <taxon>Bacillota</taxon>
        <taxon>Bacilli</taxon>
        <taxon>Bacillales</taxon>
        <taxon>Paenibacillaceae</taxon>
        <taxon>Brevibacillus</taxon>
    </lineage>
</organism>
<evidence type="ECO:0000256" key="9">
    <source>
        <dbReference type="NCBIfam" id="TIGR02627"/>
    </source>
</evidence>
<feature type="binding site" evidence="8">
    <location>
        <position position="327"/>
    </location>
    <ligand>
        <name>ATP</name>
        <dbReference type="ChEBI" id="CHEBI:30616"/>
    </ligand>
</feature>
<dbReference type="Pfam" id="PF00370">
    <property type="entry name" value="FGGY_N"/>
    <property type="match status" value="1"/>
</dbReference>
<dbReference type="InterPro" id="IPR018485">
    <property type="entry name" value="FGGY_C"/>
</dbReference>
<feature type="domain" description="Carbohydrate kinase FGGY C-terminal" evidence="12">
    <location>
        <begin position="276"/>
        <end position="464"/>
    </location>
</feature>
<dbReference type="FunFam" id="3.30.420.40:FF:000064">
    <property type="entry name" value="Rhamnulokinase"/>
    <property type="match status" value="1"/>
</dbReference>
<dbReference type="UniPathway" id="UPA00541">
    <property type="reaction ID" value="UER00602"/>
</dbReference>
<evidence type="ECO:0000256" key="8">
    <source>
        <dbReference type="HAMAP-Rule" id="MF_01535"/>
    </source>
</evidence>
<evidence type="ECO:0000259" key="12">
    <source>
        <dbReference type="Pfam" id="PF02782"/>
    </source>
</evidence>
<dbReference type="GO" id="GO:0006071">
    <property type="term" value="P:glycerol metabolic process"/>
    <property type="evidence" value="ECO:0007669"/>
    <property type="project" value="TreeGrafter"/>
</dbReference>
<evidence type="ECO:0000256" key="3">
    <source>
        <dbReference type="ARBA" id="ARBA00022741"/>
    </source>
</evidence>
<keyword evidence="8" id="KW-0460">Magnesium</keyword>
<evidence type="ECO:0000259" key="11">
    <source>
        <dbReference type="Pfam" id="PF00370"/>
    </source>
</evidence>
<evidence type="ECO:0000256" key="1">
    <source>
        <dbReference type="ARBA" id="ARBA00009156"/>
    </source>
</evidence>
<evidence type="ECO:0000256" key="10">
    <source>
        <dbReference type="SAM" id="MobiDB-lite"/>
    </source>
</evidence>
<comment type="caution">
    <text evidence="8">Lacks conserved residue(s) required for the propagation of feature annotation.</text>
</comment>
<dbReference type="GO" id="GO:0005829">
    <property type="term" value="C:cytosol"/>
    <property type="evidence" value="ECO:0007669"/>
    <property type="project" value="TreeGrafter"/>
</dbReference>
<comment type="pathway">
    <text evidence="8">Carbohydrate degradation; L-rhamnose degradation; glycerone phosphate from L-rhamnose: step 2/3.</text>
</comment>
<dbReference type="SUPFAM" id="SSF53067">
    <property type="entry name" value="Actin-like ATPase domain"/>
    <property type="match status" value="2"/>
</dbReference>
<dbReference type="Gene3D" id="3.30.420.40">
    <property type="match status" value="2"/>
</dbReference>
<feature type="domain" description="Carbohydrate kinase FGGY N-terminal" evidence="11">
    <location>
        <begin position="29"/>
        <end position="266"/>
    </location>
</feature>
<feature type="region of interest" description="Disordered" evidence="10">
    <location>
        <begin position="509"/>
        <end position="536"/>
    </location>
</feature>
<protein>
    <recommendedName>
        <fullName evidence="8 9">Rhamnulokinase</fullName>
        <shortName evidence="8">RhaB</shortName>
        <ecNumber evidence="8 9">2.7.1.5</ecNumber>
    </recommendedName>
    <alternativeName>
        <fullName evidence="8">ATP:L-rhamnulose phosphotransferase</fullName>
    </alternativeName>
    <alternativeName>
        <fullName evidence="8">L-rhamnulose 1-kinase</fullName>
    </alternativeName>
    <alternativeName>
        <fullName evidence="8">Rhamnulose kinase</fullName>
    </alternativeName>
</protein>
<feature type="binding site" evidence="8">
    <location>
        <position position="426"/>
    </location>
    <ligand>
        <name>ATP</name>
        <dbReference type="ChEBI" id="CHEBI:30616"/>
    </ligand>
</feature>
<keyword evidence="5 8" id="KW-0067">ATP-binding</keyword>
<keyword evidence="2 8" id="KW-0808">Transferase</keyword>
<dbReference type="PIRSF" id="PIRSF000538">
    <property type="entry name" value="GlpK"/>
    <property type="match status" value="1"/>
</dbReference>
<dbReference type="HAMAP" id="MF_01535">
    <property type="entry name" value="Rhamnulokinase"/>
    <property type="match status" value="1"/>
</dbReference>
<dbReference type="CDD" id="cd07771">
    <property type="entry name" value="ASKHA_NBD_FGGY_RhaB-like"/>
    <property type="match status" value="1"/>
</dbReference>
<dbReference type="Proteomes" id="UP000281915">
    <property type="component" value="Unassembled WGS sequence"/>
</dbReference>
<proteinExistence type="inferred from homology"/>
<dbReference type="GO" id="GO:0008993">
    <property type="term" value="F:rhamnulokinase activity"/>
    <property type="evidence" value="ECO:0007669"/>
    <property type="project" value="UniProtKB-UniRule"/>
</dbReference>
<reference evidence="13 14" key="1">
    <citation type="submission" date="2018-10" db="EMBL/GenBank/DDBJ databases">
        <title>Phylogenomics of Brevibacillus.</title>
        <authorList>
            <person name="Dunlap C."/>
        </authorList>
    </citation>
    <scope>NUCLEOTIDE SEQUENCE [LARGE SCALE GENOMIC DNA]</scope>
    <source>
        <strain evidence="13 14">JCM 15085</strain>
    </source>
</reference>
<comment type="function">
    <text evidence="8">Involved in the catabolism of L-rhamnose (6-deoxy-L-mannose). Catalyzes the transfer of the gamma-phosphate group from ATP to the 1-hydroxyl group of L-rhamnulose to yield L-rhamnulose 1-phosphate.</text>
</comment>
<dbReference type="GO" id="GO:0005524">
    <property type="term" value="F:ATP binding"/>
    <property type="evidence" value="ECO:0007669"/>
    <property type="project" value="UniProtKB-KW"/>
</dbReference>
<sequence>MRIIARLRSSCRKCFISGTSEVQAVENHIAVDIGASSGRLVWGRVVDGRLSLTEIHRFANGFAERNGHCYWNIDYLFEQVLIGLQKAKSQGISACTLGIDTWAVDYVLLDREGKRLHEVYAYRDERTRDAVEIVTRQLSAREIYEKTGIQFQKFNTLFQLAVHDPAELQQADKILLVPDYLTFLLTGKLVNEVTNASTTQLLNLHTKDFDADLLRLLSLSRSQFAELVQPGTVLGAISQTLREKYDLPDCDVIAVATHDTASAVLGVPADQEEPFAYLSSGTWSLIGVETTQPIHDERAQSSNFANEWGAYHTYRFLKNIMGLWLIQEVQRSYQEQISFAEFVELAGREEAFRYYVDFTDDRFLHPPDMVKEIQAYCEESGQEVPGTPGEVARCIYDNLAILYALAVKEMEAVTGNAITVIHIVGGGSNNELLCQLTADVSGKKVIAGPTESTALGNLLVQMIASQKLKDVQEGRRLIRQSFLGKTYLPQERGGQESWLEAFARIARRGTGGRMGHGSKADRQLSGGEGTVRETRH</sequence>
<dbReference type="PANTHER" id="PTHR10196">
    <property type="entry name" value="SUGAR KINASE"/>
    <property type="match status" value="1"/>
</dbReference>
<dbReference type="InterPro" id="IPR043129">
    <property type="entry name" value="ATPase_NBD"/>
</dbReference>
<keyword evidence="7 8" id="KW-0684">Rhamnose metabolism</keyword>
<accession>A0A3M8C4L1</accession>
<feature type="active site" description="Proton acceptor" evidence="8">
    <location>
        <position position="259"/>
    </location>
</feature>
<name>A0A3M8C4L1_9BACL</name>
<feature type="binding site" evidence="8">
    <location>
        <begin position="258"/>
        <end position="260"/>
    </location>
    <ligand>
        <name>substrate</name>
    </ligand>
</feature>
<comment type="cofactor">
    <cofactor evidence="8">
        <name>Mg(2+)</name>
        <dbReference type="ChEBI" id="CHEBI:18420"/>
    </cofactor>
</comment>
<comment type="caution">
    <text evidence="13">The sequence shown here is derived from an EMBL/GenBank/DDBJ whole genome shotgun (WGS) entry which is preliminary data.</text>
</comment>
<dbReference type="InterPro" id="IPR018484">
    <property type="entry name" value="FGGY_N"/>
</dbReference>
<feature type="disulfide bond" evidence="8">
    <location>
        <begin position="377"/>
        <end position="394"/>
    </location>
</feature>
<dbReference type="GO" id="GO:0004370">
    <property type="term" value="F:glycerol kinase activity"/>
    <property type="evidence" value="ECO:0007669"/>
    <property type="project" value="TreeGrafter"/>
</dbReference>
<evidence type="ECO:0000256" key="2">
    <source>
        <dbReference type="ARBA" id="ARBA00022679"/>
    </source>
</evidence>
<dbReference type="GO" id="GO:0019301">
    <property type="term" value="P:rhamnose catabolic process"/>
    <property type="evidence" value="ECO:0007669"/>
    <property type="project" value="UniProtKB-UniRule"/>
</dbReference>
<dbReference type="InterPro" id="IPR013449">
    <property type="entry name" value="Rhamnulokinase"/>
</dbReference>
<keyword evidence="6 8" id="KW-1015">Disulfide bond</keyword>
<feature type="binding site" evidence="8">
    <location>
        <begin position="35"/>
        <end position="39"/>
    </location>
    <ligand>
        <name>ATP</name>
        <dbReference type="ChEBI" id="CHEBI:30616"/>
    </ligand>
</feature>
<dbReference type="AlphaFoldDB" id="A0A3M8C4L1"/>
<dbReference type="InterPro" id="IPR000577">
    <property type="entry name" value="Carb_kinase_FGGY"/>
</dbReference>
<gene>
    <name evidence="8 13" type="primary">rhaB</name>
    <name evidence="13" type="ORF">EDM58_23755</name>
</gene>
<feature type="binding site" evidence="8">
    <location>
        <position position="319"/>
    </location>
    <ligand>
        <name>substrate</name>
    </ligand>
</feature>
<dbReference type="EC" id="2.7.1.5" evidence="8 9"/>